<proteinExistence type="predicted"/>
<dbReference type="Ensembl" id="ENSCSRT00000025107.1">
    <property type="protein sequence ID" value="ENSCSRP00000024073.1"/>
    <property type="gene ID" value="ENSCSRG00000018071.1"/>
</dbReference>
<evidence type="ECO:0000313" key="3">
    <source>
        <dbReference type="Ensembl" id="ENSCSRP00000024073.1"/>
    </source>
</evidence>
<sequence length="229" mass="24163">MARDGGCGVGWSGMGGRCRGLGWGLGWLHWGWLQDGWAGTPGRPHPTETHPDPLPRAADARLKATAALATAEKAVEAARVAKILAKDLQPILDDPEPRNRLDSEGTDTDLLEYDSPGVYENGVTPSDVTPDPSYPPHPAAALEGGPPPDLAPSGEWGTPSGAPFGRCRGASAGGGLWGKGMFGERVRWRCRRGVSHPLPFPLQGAHPLVVLAVVLIDICLAHLFSLLLT</sequence>
<evidence type="ECO:0000256" key="1">
    <source>
        <dbReference type="SAM" id="MobiDB-lite"/>
    </source>
</evidence>
<dbReference type="Proteomes" id="UP000694403">
    <property type="component" value="Unplaced"/>
</dbReference>
<organism evidence="3 4">
    <name type="scientific">Chelydra serpentina</name>
    <name type="common">Snapping turtle</name>
    <name type="synonym">Testudo serpentina</name>
    <dbReference type="NCBI Taxonomy" id="8475"/>
    <lineage>
        <taxon>Eukaryota</taxon>
        <taxon>Metazoa</taxon>
        <taxon>Chordata</taxon>
        <taxon>Craniata</taxon>
        <taxon>Vertebrata</taxon>
        <taxon>Euteleostomi</taxon>
        <taxon>Archelosauria</taxon>
        <taxon>Testudinata</taxon>
        <taxon>Testudines</taxon>
        <taxon>Cryptodira</taxon>
        <taxon>Durocryptodira</taxon>
        <taxon>Americhelydia</taxon>
        <taxon>Chelydroidea</taxon>
        <taxon>Chelydridae</taxon>
        <taxon>Chelydra</taxon>
    </lineage>
</organism>
<keyword evidence="2" id="KW-1133">Transmembrane helix</keyword>
<protein>
    <submittedName>
        <fullName evidence="3">Uncharacterized protein</fullName>
    </submittedName>
</protein>
<evidence type="ECO:0000256" key="2">
    <source>
        <dbReference type="SAM" id="Phobius"/>
    </source>
</evidence>
<evidence type="ECO:0000313" key="4">
    <source>
        <dbReference type="Proteomes" id="UP000694403"/>
    </source>
</evidence>
<name>A0A8C3XU22_CHESE</name>
<reference evidence="3" key="2">
    <citation type="submission" date="2025-09" db="UniProtKB">
        <authorList>
            <consortium name="Ensembl"/>
        </authorList>
    </citation>
    <scope>IDENTIFICATION</scope>
</reference>
<keyword evidence="2" id="KW-0812">Transmembrane</keyword>
<feature type="transmembrane region" description="Helical" evidence="2">
    <location>
        <begin position="208"/>
        <end position="228"/>
    </location>
</feature>
<dbReference type="AlphaFoldDB" id="A0A8C3XU22"/>
<keyword evidence="4" id="KW-1185">Reference proteome</keyword>
<accession>A0A8C3XU22</accession>
<reference evidence="3" key="1">
    <citation type="submission" date="2025-08" db="UniProtKB">
        <authorList>
            <consortium name="Ensembl"/>
        </authorList>
    </citation>
    <scope>IDENTIFICATION</scope>
</reference>
<keyword evidence="2" id="KW-0472">Membrane</keyword>
<feature type="region of interest" description="Disordered" evidence="1">
    <location>
        <begin position="92"/>
        <end position="164"/>
    </location>
</feature>